<dbReference type="Proteomes" id="UP000094444">
    <property type="component" value="Unassembled WGS sequence"/>
</dbReference>
<gene>
    <name evidence="3" type="ORF">DHEL01_v212848</name>
</gene>
<dbReference type="InterPro" id="IPR049326">
    <property type="entry name" value="Rhodopsin_dom_fungi"/>
</dbReference>
<feature type="transmembrane region" description="Helical" evidence="1">
    <location>
        <begin position="96"/>
        <end position="117"/>
    </location>
</feature>
<evidence type="ECO:0000313" key="3">
    <source>
        <dbReference type="EMBL" id="POS68757.1"/>
    </source>
</evidence>
<evidence type="ECO:0000313" key="4">
    <source>
        <dbReference type="Proteomes" id="UP000094444"/>
    </source>
</evidence>
<feature type="transmembrane region" description="Helical" evidence="1">
    <location>
        <begin position="170"/>
        <end position="194"/>
    </location>
</feature>
<keyword evidence="1" id="KW-0812">Transmembrane</keyword>
<dbReference type="OrthoDB" id="3918601at2759"/>
<dbReference type="STRING" id="158607.A0A2P5HEU1"/>
<dbReference type="PANTHER" id="PTHR38794">
    <property type="entry name" value="INTEGRAL MEMBRANE PROTEIN"/>
    <property type="match status" value="1"/>
</dbReference>
<evidence type="ECO:0000259" key="2">
    <source>
        <dbReference type="Pfam" id="PF20684"/>
    </source>
</evidence>
<reference evidence="3" key="1">
    <citation type="submission" date="2017-09" db="EMBL/GenBank/DDBJ databases">
        <title>Polyketide synthases of a Diaporthe helianthi virulent isolate.</title>
        <authorList>
            <person name="Baroncelli R."/>
        </authorList>
    </citation>
    <scope>NUCLEOTIDE SEQUENCE [LARGE SCALE GENOMIC DNA]</scope>
    <source>
        <strain evidence="3">7/96</strain>
    </source>
</reference>
<feature type="transmembrane region" description="Helical" evidence="1">
    <location>
        <begin position="206"/>
        <end position="230"/>
    </location>
</feature>
<comment type="caution">
    <text evidence="3">The sequence shown here is derived from an EMBL/GenBank/DDBJ whole genome shotgun (WGS) entry which is preliminary data.</text>
</comment>
<name>A0A2P5HEU1_DIAHE</name>
<sequence>MEQLRSVVVGEDIVSAVTNVLVWFLFITNILSVSARLGTRYYVSKELGWDDGLQFLAQVATLGQCICNTIAAEHGFGQPTASLTQYDLDIVAKSVYASLPLLILTLVLIKWSISIFITRLTPDETHLMVNTALRVLNVSWWLSATLISLLQCSVPRAWDWFNRDHCIDPRAWWTYVVVVNIATEIGYVGLLIWIIGMLNMSGPQRVLILIVFIARLLVVGAAAAQLVMYWRAYASADISSNLWLPTILNQVVVTTSVITSCVPFLKPLMLSLESGIARVPDEPRSPESYSFQSAMLQDYNVGPGTPQSPTSTMST</sequence>
<keyword evidence="4" id="KW-1185">Reference proteome</keyword>
<feature type="transmembrane region" description="Helical" evidence="1">
    <location>
        <begin position="242"/>
        <end position="265"/>
    </location>
</feature>
<protein>
    <recommendedName>
        <fullName evidence="2">Rhodopsin domain-containing protein</fullName>
    </recommendedName>
</protein>
<organism evidence="3 4">
    <name type="scientific">Diaporthe helianthi</name>
    <dbReference type="NCBI Taxonomy" id="158607"/>
    <lineage>
        <taxon>Eukaryota</taxon>
        <taxon>Fungi</taxon>
        <taxon>Dikarya</taxon>
        <taxon>Ascomycota</taxon>
        <taxon>Pezizomycotina</taxon>
        <taxon>Sordariomycetes</taxon>
        <taxon>Sordariomycetidae</taxon>
        <taxon>Diaporthales</taxon>
        <taxon>Diaporthaceae</taxon>
        <taxon>Diaporthe</taxon>
    </lineage>
</organism>
<dbReference type="InParanoid" id="A0A2P5HEU1"/>
<keyword evidence="1" id="KW-1133">Transmembrane helix</keyword>
<keyword evidence="1" id="KW-0472">Membrane</keyword>
<feature type="transmembrane region" description="Helical" evidence="1">
    <location>
        <begin position="138"/>
        <end position="158"/>
    </location>
</feature>
<accession>A0A2P5HEU1</accession>
<evidence type="ECO:0000256" key="1">
    <source>
        <dbReference type="SAM" id="Phobius"/>
    </source>
</evidence>
<dbReference type="AlphaFoldDB" id="A0A2P5HEU1"/>
<proteinExistence type="predicted"/>
<feature type="domain" description="Rhodopsin" evidence="2">
    <location>
        <begin position="35"/>
        <end position="269"/>
    </location>
</feature>
<feature type="transmembrane region" description="Helical" evidence="1">
    <location>
        <begin position="20"/>
        <end position="43"/>
    </location>
</feature>
<dbReference type="Pfam" id="PF20684">
    <property type="entry name" value="Fung_rhodopsin"/>
    <property type="match status" value="1"/>
</dbReference>
<dbReference type="EMBL" id="MAVT02003242">
    <property type="protein sequence ID" value="POS68757.1"/>
    <property type="molecule type" value="Genomic_DNA"/>
</dbReference>
<dbReference type="PANTHER" id="PTHR38794:SF1">
    <property type="entry name" value="INTEGRAL MEMBRANE PROTEIN"/>
    <property type="match status" value="1"/>
</dbReference>